<reference evidence="2 3" key="1">
    <citation type="submission" date="2022-06" db="EMBL/GenBank/DDBJ databases">
        <title>Genomic Encyclopedia of Archaeal and Bacterial Type Strains, Phase II (KMG-II): from individual species to whole genera.</title>
        <authorList>
            <person name="Goeker M."/>
        </authorList>
    </citation>
    <scope>NUCLEOTIDE SEQUENCE [LARGE SCALE GENOMIC DNA]</scope>
    <source>
        <strain evidence="2 3">DSM 44255</strain>
    </source>
</reference>
<name>A0ABT1IC02_9PSEU</name>
<keyword evidence="3" id="KW-1185">Reference proteome</keyword>
<evidence type="ECO:0000313" key="3">
    <source>
        <dbReference type="Proteomes" id="UP001205185"/>
    </source>
</evidence>
<dbReference type="RefSeq" id="WP_253887143.1">
    <property type="nucleotide sequence ID" value="NZ_BAAAVB010000013.1"/>
</dbReference>
<feature type="chain" id="PRO_5046191525" evidence="1">
    <location>
        <begin position="22"/>
        <end position="226"/>
    </location>
</feature>
<comment type="caution">
    <text evidence="2">The sequence shown here is derived from an EMBL/GenBank/DDBJ whole genome shotgun (WGS) entry which is preliminary data.</text>
</comment>
<proteinExistence type="predicted"/>
<dbReference type="EMBL" id="JAMTCO010000006">
    <property type="protein sequence ID" value="MCP2270157.1"/>
    <property type="molecule type" value="Genomic_DNA"/>
</dbReference>
<feature type="signal peptide" evidence="1">
    <location>
        <begin position="1"/>
        <end position="21"/>
    </location>
</feature>
<dbReference type="Proteomes" id="UP001205185">
    <property type="component" value="Unassembled WGS sequence"/>
</dbReference>
<evidence type="ECO:0000313" key="2">
    <source>
        <dbReference type="EMBL" id="MCP2270157.1"/>
    </source>
</evidence>
<gene>
    <name evidence="2" type="ORF">LV75_002658</name>
</gene>
<keyword evidence="1" id="KW-0732">Signal</keyword>
<protein>
    <submittedName>
        <fullName evidence="2">Uncharacterized protein</fullName>
    </submittedName>
</protein>
<organism evidence="2 3">
    <name type="scientific">Actinokineospora diospyrosa</name>
    <dbReference type="NCBI Taxonomy" id="103728"/>
    <lineage>
        <taxon>Bacteria</taxon>
        <taxon>Bacillati</taxon>
        <taxon>Actinomycetota</taxon>
        <taxon>Actinomycetes</taxon>
        <taxon>Pseudonocardiales</taxon>
        <taxon>Pseudonocardiaceae</taxon>
        <taxon>Actinokineospora</taxon>
    </lineage>
</organism>
<accession>A0ABT1IC02</accession>
<evidence type="ECO:0000256" key="1">
    <source>
        <dbReference type="SAM" id="SignalP"/>
    </source>
</evidence>
<sequence>MRKAMLLAAVCLVAWGPVAQARVLASSPITGAGLTIDFYGALDLGAQGVTESTIGGSGHIDGDVNLKVAKGSSISYSRAFTGGRVLLLGGVRLAKGADTVLISGMSVTVATGVITAKVGGQAGVRVGVVNSHTTVEAVKRVGSSTVTLKLAEAGITLDPDFAAAVNDALGTALTTGTAGRATLDVDIDLVRGHAPDADLLTALGLDADLGLAELLALNLDLDINLG</sequence>